<evidence type="ECO:0000313" key="2">
    <source>
        <dbReference type="Proteomes" id="UP000236649"/>
    </source>
</evidence>
<dbReference type="Proteomes" id="UP000236649">
    <property type="component" value="Chromosome 1"/>
</dbReference>
<proteinExistence type="predicted"/>
<sequence length="181" mass="20490">MKIDPHTFRQQEALAQYNKLRQRKTSIIILGRLCAYFLTGRIWRSQSEMALALGVSKPHVTRMLHAATIPDEVIHTFGDVYRISFAIAEKLVKLEKRTGRRRLRDSAAILGARPDLDVRTILAALATGLPVPTDRTVVRLTRHNEENYIRLYSPQLSRISSDVPRLEKAINAVLGAVLQLI</sequence>
<protein>
    <submittedName>
        <fullName evidence="1">Uncharacterized protein</fullName>
    </submittedName>
</protein>
<name>A0AAN1MKF2_9BURK</name>
<evidence type="ECO:0000313" key="1">
    <source>
        <dbReference type="EMBL" id="AUT70299.1"/>
    </source>
</evidence>
<gene>
    <name evidence="1" type="ORF">C2L64_13815</name>
</gene>
<dbReference type="AlphaFoldDB" id="A0AAN1MKF2"/>
<organism evidence="1 2">
    <name type="scientific">Paraburkholderia hospita</name>
    <dbReference type="NCBI Taxonomy" id="169430"/>
    <lineage>
        <taxon>Bacteria</taxon>
        <taxon>Pseudomonadati</taxon>
        <taxon>Pseudomonadota</taxon>
        <taxon>Betaproteobacteria</taxon>
        <taxon>Burkholderiales</taxon>
        <taxon>Burkholderiaceae</taxon>
        <taxon>Paraburkholderia</taxon>
    </lineage>
</organism>
<reference evidence="1 2" key="1">
    <citation type="submission" date="2018-01" db="EMBL/GenBank/DDBJ databases">
        <title>Species boundaries and ecological features among Paraburkholderia terrae DSMZ17804T, P. hospita DSMZ17164T and P. caribensis DSMZ13236T.</title>
        <authorList>
            <person name="Pratama A.A."/>
        </authorList>
    </citation>
    <scope>NUCLEOTIDE SEQUENCE [LARGE SCALE GENOMIC DNA]</scope>
    <source>
        <strain evidence="1 2">DSM 17164</strain>
    </source>
</reference>
<dbReference type="Gene3D" id="1.10.10.2830">
    <property type="match status" value="1"/>
</dbReference>
<dbReference type="KEGG" id="phs:C2L64_13815"/>
<dbReference type="EMBL" id="CP026105">
    <property type="protein sequence ID" value="AUT70299.1"/>
    <property type="molecule type" value="Genomic_DNA"/>
</dbReference>
<accession>A0AAN1MKF2</accession>